<evidence type="ECO:0000256" key="3">
    <source>
        <dbReference type="ARBA" id="ARBA00022801"/>
    </source>
</evidence>
<accession>A0A6J4U076</accession>
<evidence type="ECO:0000256" key="2">
    <source>
        <dbReference type="ARBA" id="ARBA00022723"/>
    </source>
</evidence>
<evidence type="ECO:0000256" key="5">
    <source>
        <dbReference type="ARBA" id="ARBA00024029"/>
    </source>
</evidence>
<dbReference type="SUPFAM" id="SSF102215">
    <property type="entry name" value="Creatininase"/>
    <property type="match status" value="1"/>
</dbReference>
<dbReference type="InterPro" id="IPR003785">
    <property type="entry name" value="Creatininase/forma_Hydrolase"/>
</dbReference>
<evidence type="ECO:0000313" key="6">
    <source>
        <dbReference type="EMBL" id="CAA9536770.1"/>
    </source>
</evidence>
<dbReference type="PANTHER" id="PTHR35005:SF1">
    <property type="entry name" value="2-AMINO-5-FORMYLAMINO-6-RIBOSYLAMINOPYRIMIDIN-4(3H)-ONE 5'-MONOPHOSPHATE DEFORMYLASE"/>
    <property type="match status" value="1"/>
</dbReference>
<proteinExistence type="inferred from homology"/>
<name>A0A6J4U076_9BACT</name>
<evidence type="ECO:0000256" key="1">
    <source>
        <dbReference type="ARBA" id="ARBA00001947"/>
    </source>
</evidence>
<dbReference type="GO" id="GO:0009231">
    <property type="term" value="P:riboflavin biosynthetic process"/>
    <property type="evidence" value="ECO:0007669"/>
    <property type="project" value="TreeGrafter"/>
</dbReference>
<protein>
    <recommendedName>
        <fullName evidence="7">Creatinine amidohydrolase</fullName>
    </recommendedName>
</protein>
<comment type="similarity">
    <text evidence="5">Belongs to the creatininase superfamily.</text>
</comment>
<dbReference type="GO" id="GO:0046872">
    <property type="term" value="F:metal ion binding"/>
    <property type="evidence" value="ECO:0007669"/>
    <property type="project" value="UniProtKB-KW"/>
</dbReference>
<dbReference type="PANTHER" id="PTHR35005">
    <property type="entry name" value="3-DEHYDRO-SCYLLO-INOSOSE HYDROLASE"/>
    <property type="match status" value="1"/>
</dbReference>
<dbReference type="Pfam" id="PF02633">
    <property type="entry name" value="Creatininase"/>
    <property type="match status" value="1"/>
</dbReference>
<dbReference type="InterPro" id="IPR024087">
    <property type="entry name" value="Creatininase-like_sf"/>
</dbReference>
<sequence>MFPWEIARALADAPICYLPLGVLEWHGEHSAVGLDGIKAHAVCEAAARRSGGVVVPPLWWGADEREDLPDGSYLTGGIEAGGGHGERYHVPGSMFWVRPETFGALLLDIYEAMRRRGFRVIVVVAGHWSPKVYLPTVRAAGDAFQTQHPETRLLLLTDRELVPDLHYPEEHAAGGETSLLMAVRPDLVDLTMTLETDRSLRAWYANEPAHLARRRATPHKYIGLFTGADDGSNDPETTASAERGRALLETIAARLAERARTLLAEAAPDRA</sequence>
<keyword evidence="2" id="KW-0479">Metal-binding</keyword>
<organism evidence="6">
    <name type="scientific">uncultured Thermomicrobiales bacterium</name>
    <dbReference type="NCBI Taxonomy" id="1645740"/>
    <lineage>
        <taxon>Bacteria</taxon>
        <taxon>Pseudomonadati</taxon>
        <taxon>Thermomicrobiota</taxon>
        <taxon>Thermomicrobia</taxon>
        <taxon>Thermomicrobiales</taxon>
        <taxon>environmental samples</taxon>
    </lineage>
</organism>
<comment type="cofactor">
    <cofactor evidence="1">
        <name>Zn(2+)</name>
        <dbReference type="ChEBI" id="CHEBI:29105"/>
    </cofactor>
</comment>
<evidence type="ECO:0008006" key="7">
    <source>
        <dbReference type="Google" id="ProtNLM"/>
    </source>
</evidence>
<evidence type="ECO:0000256" key="4">
    <source>
        <dbReference type="ARBA" id="ARBA00022833"/>
    </source>
</evidence>
<dbReference type="GO" id="GO:0016811">
    <property type="term" value="F:hydrolase activity, acting on carbon-nitrogen (but not peptide) bonds, in linear amides"/>
    <property type="evidence" value="ECO:0007669"/>
    <property type="project" value="TreeGrafter"/>
</dbReference>
<reference evidence="6" key="1">
    <citation type="submission" date="2020-02" db="EMBL/GenBank/DDBJ databases">
        <authorList>
            <person name="Meier V. D."/>
        </authorList>
    </citation>
    <scope>NUCLEOTIDE SEQUENCE</scope>
    <source>
        <strain evidence="6">AVDCRST_MAG49</strain>
    </source>
</reference>
<keyword evidence="3" id="KW-0378">Hydrolase</keyword>
<gene>
    <name evidence="6" type="ORF">AVDCRST_MAG49-318</name>
</gene>
<dbReference type="AlphaFoldDB" id="A0A6J4U076"/>
<dbReference type="Gene3D" id="3.40.50.10310">
    <property type="entry name" value="Creatininase"/>
    <property type="match status" value="1"/>
</dbReference>
<dbReference type="EMBL" id="CADCWG010000021">
    <property type="protein sequence ID" value="CAA9536770.1"/>
    <property type="molecule type" value="Genomic_DNA"/>
</dbReference>
<keyword evidence="4" id="KW-0862">Zinc</keyword>